<sequence>MQENKRSRGRPPATSATDLQEAAYELFMTHGYEATNAAMITSAIGASRSTFFNYFRVKSDIFWLQTDAAITTFITELHQRSQSYGFHEALTGAAMAATSDWDSNRVPWVYHNYELIGSPVAVLESSAPRLTRVAQAITQTLQELSPATSHAKLLPLSSMCVGALAGAVLGWADSGANRGVLSAHVKAALEPLESTFANF</sequence>
<feature type="DNA-binding region" description="H-T-H motif" evidence="2">
    <location>
        <begin position="36"/>
        <end position="55"/>
    </location>
</feature>
<dbReference type="Gene3D" id="1.10.357.10">
    <property type="entry name" value="Tetracycline Repressor, domain 2"/>
    <property type="match status" value="1"/>
</dbReference>
<evidence type="ECO:0000313" key="5">
    <source>
        <dbReference type="Proteomes" id="UP000571183"/>
    </source>
</evidence>
<evidence type="ECO:0000259" key="3">
    <source>
        <dbReference type="PROSITE" id="PS50977"/>
    </source>
</evidence>
<feature type="domain" description="HTH tetR-type" evidence="3">
    <location>
        <begin position="13"/>
        <end position="73"/>
    </location>
</feature>
<keyword evidence="5" id="KW-1185">Reference proteome</keyword>
<dbReference type="InterPro" id="IPR001647">
    <property type="entry name" value="HTH_TetR"/>
</dbReference>
<organism evidence="4 5">
    <name type="scientific">Canibacter oris</name>
    <dbReference type="NCBI Taxonomy" id="1365628"/>
    <lineage>
        <taxon>Bacteria</taxon>
        <taxon>Bacillati</taxon>
        <taxon>Actinomycetota</taxon>
        <taxon>Actinomycetes</taxon>
        <taxon>Micrococcales</taxon>
        <taxon>Microbacteriaceae</taxon>
        <taxon>Canibacter</taxon>
    </lineage>
</organism>
<proteinExistence type="predicted"/>
<dbReference type="GO" id="GO:0003677">
    <property type="term" value="F:DNA binding"/>
    <property type="evidence" value="ECO:0007669"/>
    <property type="project" value="UniProtKB-UniRule"/>
</dbReference>
<evidence type="ECO:0000313" key="4">
    <source>
        <dbReference type="EMBL" id="MBB4070849.1"/>
    </source>
</evidence>
<evidence type="ECO:0000256" key="2">
    <source>
        <dbReference type="PROSITE-ProRule" id="PRU00335"/>
    </source>
</evidence>
<comment type="caution">
    <text evidence="4">The sequence shown here is derived from an EMBL/GenBank/DDBJ whole genome shotgun (WGS) entry which is preliminary data.</text>
</comment>
<dbReference type="Pfam" id="PF00440">
    <property type="entry name" value="TetR_N"/>
    <property type="match status" value="1"/>
</dbReference>
<dbReference type="EMBL" id="JACIFD010000001">
    <property type="protein sequence ID" value="MBB4070849.1"/>
    <property type="molecule type" value="Genomic_DNA"/>
</dbReference>
<dbReference type="Proteomes" id="UP000571183">
    <property type="component" value="Unassembled WGS sequence"/>
</dbReference>
<accession>A0A840DMR9</accession>
<dbReference type="InterPro" id="IPR009057">
    <property type="entry name" value="Homeodomain-like_sf"/>
</dbReference>
<dbReference type="RefSeq" id="WP_183304120.1">
    <property type="nucleotide sequence ID" value="NZ_JACIFD010000001.1"/>
</dbReference>
<dbReference type="PROSITE" id="PS50977">
    <property type="entry name" value="HTH_TETR_2"/>
    <property type="match status" value="1"/>
</dbReference>
<reference evidence="4" key="1">
    <citation type="submission" date="2020-08" db="EMBL/GenBank/DDBJ databases">
        <title>Sequencing the genomes of 1000 actinobacteria strains.</title>
        <authorList>
            <person name="Klenk H.-P."/>
        </authorList>
    </citation>
    <scope>NUCLEOTIDE SEQUENCE [LARGE SCALE GENOMIC DNA]</scope>
    <source>
        <strain evidence="4">DSM 27064</strain>
    </source>
</reference>
<keyword evidence="1 2" id="KW-0238">DNA-binding</keyword>
<protein>
    <submittedName>
        <fullName evidence="4">AcrR family transcriptional regulator</fullName>
    </submittedName>
</protein>
<dbReference type="SUPFAM" id="SSF46689">
    <property type="entry name" value="Homeodomain-like"/>
    <property type="match status" value="1"/>
</dbReference>
<gene>
    <name evidence="4" type="ORF">F5897_000125</name>
</gene>
<name>A0A840DMR9_9MICO</name>
<dbReference type="AlphaFoldDB" id="A0A840DMR9"/>
<evidence type="ECO:0000256" key="1">
    <source>
        <dbReference type="ARBA" id="ARBA00023125"/>
    </source>
</evidence>